<dbReference type="InterPro" id="IPR003661">
    <property type="entry name" value="HisK_dim/P_dom"/>
</dbReference>
<comment type="catalytic activity">
    <reaction evidence="1">
        <text>ATP + protein L-histidine = ADP + protein N-phospho-L-histidine.</text>
        <dbReference type="EC" id="2.7.13.3"/>
    </reaction>
</comment>
<dbReference type="EC" id="2.7.13.3" evidence="2"/>
<feature type="transmembrane region" description="Helical" evidence="6">
    <location>
        <begin position="856"/>
        <end position="876"/>
    </location>
</feature>
<dbReference type="RefSeq" id="WP_304622120.1">
    <property type="nucleotide sequence ID" value="NZ_JAKLWS010000070.1"/>
</dbReference>
<evidence type="ECO:0000313" key="10">
    <source>
        <dbReference type="Proteomes" id="UP001165366"/>
    </source>
</evidence>
<dbReference type="EMBL" id="JAKLWS010000070">
    <property type="protein sequence ID" value="MCG2591085.1"/>
    <property type="molecule type" value="Genomic_DNA"/>
</dbReference>
<dbReference type="PANTHER" id="PTHR43547:SF2">
    <property type="entry name" value="HYBRID SIGNAL TRANSDUCTION HISTIDINE KINASE C"/>
    <property type="match status" value="1"/>
</dbReference>
<feature type="domain" description="Signal transduction histidine kinase dimerisation/phosphoacceptor" evidence="8">
    <location>
        <begin position="933"/>
        <end position="1045"/>
    </location>
</feature>
<gene>
    <name evidence="9" type="ORF">L6773_21115</name>
</gene>
<evidence type="ECO:0000256" key="3">
    <source>
        <dbReference type="ARBA" id="ARBA00022553"/>
    </source>
</evidence>
<evidence type="ECO:0000259" key="8">
    <source>
        <dbReference type="SMART" id="SM00388"/>
    </source>
</evidence>
<name>A0ABS9KJP9_9BACT</name>
<evidence type="ECO:0000256" key="5">
    <source>
        <dbReference type="SAM" id="MobiDB-lite"/>
    </source>
</evidence>
<keyword evidence="10" id="KW-1185">Reference proteome</keyword>
<feature type="compositionally biased region" description="Basic and acidic residues" evidence="5">
    <location>
        <begin position="980"/>
        <end position="999"/>
    </location>
</feature>
<evidence type="ECO:0000256" key="2">
    <source>
        <dbReference type="ARBA" id="ARBA00012438"/>
    </source>
</evidence>
<organism evidence="9 10">
    <name type="scientific">Rhodohalobacter sulfatireducens</name>
    <dbReference type="NCBI Taxonomy" id="2911366"/>
    <lineage>
        <taxon>Bacteria</taxon>
        <taxon>Pseudomonadati</taxon>
        <taxon>Balneolota</taxon>
        <taxon>Balneolia</taxon>
        <taxon>Balneolales</taxon>
        <taxon>Balneolaceae</taxon>
        <taxon>Rhodohalobacter</taxon>
    </lineage>
</organism>
<dbReference type="PANTHER" id="PTHR43547">
    <property type="entry name" value="TWO-COMPONENT HISTIDINE KINASE"/>
    <property type="match status" value="1"/>
</dbReference>
<keyword evidence="7" id="KW-0732">Signal</keyword>
<feature type="coiled-coil region" evidence="4">
    <location>
        <begin position="894"/>
        <end position="931"/>
    </location>
</feature>
<dbReference type="Proteomes" id="UP001165366">
    <property type="component" value="Unassembled WGS sequence"/>
</dbReference>
<feature type="chain" id="PRO_5047135043" description="histidine kinase" evidence="7">
    <location>
        <begin position="26"/>
        <end position="1099"/>
    </location>
</feature>
<keyword evidence="6" id="KW-0472">Membrane</keyword>
<protein>
    <recommendedName>
        <fullName evidence="2">histidine kinase</fullName>
        <ecNumber evidence="2">2.7.13.3</ecNumber>
    </recommendedName>
</protein>
<keyword evidence="3" id="KW-0597">Phosphoprotein</keyword>
<evidence type="ECO:0000313" key="9">
    <source>
        <dbReference type="EMBL" id="MCG2591085.1"/>
    </source>
</evidence>
<dbReference type="SUPFAM" id="SSF63829">
    <property type="entry name" value="Calcium-dependent phosphotriesterase"/>
    <property type="match status" value="2"/>
</dbReference>
<dbReference type="SMART" id="SM00388">
    <property type="entry name" value="HisKA"/>
    <property type="match status" value="1"/>
</dbReference>
<proteinExistence type="predicted"/>
<dbReference type="Gene3D" id="2.130.10.10">
    <property type="entry name" value="YVTN repeat-like/Quinoprotein amine dehydrogenase"/>
    <property type="match status" value="5"/>
</dbReference>
<keyword evidence="6" id="KW-0812">Transmembrane</keyword>
<evidence type="ECO:0000256" key="1">
    <source>
        <dbReference type="ARBA" id="ARBA00000085"/>
    </source>
</evidence>
<dbReference type="Pfam" id="PF07495">
    <property type="entry name" value="Y_Y_Y"/>
    <property type="match status" value="1"/>
</dbReference>
<feature type="region of interest" description="Disordered" evidence="5">
    <location>
        <begin position="973"/>
        <end position="999"/>
    </location>
</feature>
<reference evidence="9" key="2">
    <citation type="submission" date="2024-05" db="EMBL/GenBank/DDBJ databases">
        <title>Rhodohalobacter halophilus gen. nov., sp. nov., a moderately halophilic member of the family Balneolaceae.</title>
        <authorList>
            <person name="Xia J."/>
        </authorList>
    </citation>
    <scope>NUCLEOTIDE SEQUENCE</scope>
    <source>
        <strain evidence="9">WB101</strain>
    </source>
</reference>
<dbReference type="Gene3D" id="1.10.287.130">
    <property type="match status" value="1"/>
</dbReference>
<comment type="caution">
    <text evidence="9">The sequence shown here is derived from an EMBL/GenBank/DDBJ whole genome shotgun (WGS) entry which is preliminary data.</text>
</comment>
<keyword evidence="4" id="KW-0175">Coiled coil</keyword>
<keyword evidence="6" id="KW-1133">Transmembrane helix</keyword>
<evidence type="ECO:0000256" key="6">
    <source>
        <dbReference type="SAM" id="Phobius"/>
    </source>
</evidence>
<dbReference type="Pfam" id="PF07494">
    <property type="entry name" value="Reg_prop"/>
    <property type="match status" value="6"/>
</dbReference>
<evidence type="ECO:0000256" key="7">
    <source>
        <dbReference type="SAM" id="SignalP"/>
    </source>
</evidence>
<dbReference type="CDD" id="cd00082">
    <property type="entry name" value="HisKA"/>
    <property type="match status" value="1"/>
</dbReference>
<reference evidence="9" key="1">
    <citation type="submission" date="2022-01" db="EMBL/GenBank/DDBJ databases">
        <authorList>
            <person name="Wang Y."/>
        </authorList>
    </citation>
    <scope>NUCLEOTIDE SEQUENCE</scope>
    <source>
        <strain evidence="9">WB101</strain>
    </source>
</reference>
<dbReference type="InterPro" id="IPR036097">
    <property type="entry name" value="HisK_dim/P_sf"/>
</dbReference>
<dbReference type="SUPFAM" id="SSF47384">
    <property type="entry name" value="Homodimeric domain of signal transducing histidine kinase"/>
    <property type="match status" value="1"/>
</dbReference>
<feature type="non-terminal residue" evidence="9">
    <location>
        <position position="1099"/>
    </location>
</feature>
<dbReference type="SUPFAM" id="SSF101898">
    <property type="entry name" value="NHL repeat"/>
    <property type="match status" value="1"/>
</dbReference>
<sequence length="1099" mass="124221">MRLKNYFYYSLLIAILFCFSTNDLAAQSVNQEIEDTALLLGLETKIPELGPVEIEPIEAPGVAVAEDRHGFMWFGGNDGLYRYDGDEYIHYRHDPYDSTSLSENWVESLHVGSDDMIWIGTFGGGLNRFNPESNTFTHFIHEAGKPTSLSQDTVTVIMEDSQGTVWVGTHGGLNRFDKSTETFTRYLHDPNNPNSLSNNQVRALYEDSEGTIWIGTGSPAPSETPQGEGGLNRFNPESQTFTRFLHNPDDSTSLITNKVMSIYEDSRGIFWVGTTGDGLHSMDRQTGRFTRHLFDPDDPNKLSRPFSDGFTAVPEDCIGFQCGGVTFIHEDHQGMLWIGALWGGIYRYDPQSGAMSHHEALDSGLLENNIWSIHESSDGTLWVGAWSGMHRVFASTNFFPLITRDENSESLAGFIVSAFQEDPDYRIWITYYYSWMEMLNRNTGRSTQYLYEENDPNSLLSYSTIGSSIDQTGNLWITYGNGGLSRYNKTEDIFEHFFADPENIQKFYNTLSIFVDRNDQMWLGTLGSGLYHLDPESETIINNYTNNTNNPATLSNNRVLVIRDAHDGMLWAGTENGLNQIDTSQTNSPTQNKIQRFLQGRIITSLFEDTANRLWVGTWGDGLHLLDPSTGQTVKYNSSDGLPSDKVAAILKDDNGFLWVSTSEGQYTTPVHGNISRFNPKTESFINFSTQEGLPNIGFFPSTALKTHDGLLLFGGNGGYTFFDPSVIREPAYRSPKIALTGFRIFNEEVNADEGGILNRPVYLQDSLELSYGQNDFTFDYTAFAYSTSDQIQYQYHLEPFDTDWVSARSQRSARYSRIPPGEYRFRVRTIDSRGEYSVEEASMDILILPPWWQTWWAYGLYVLLFVAAIFAVDRFQRRRLITKERERARERELEQEKKYSKQLQEAYSELEDSLKKLTAAQDQLVQQEKLASLGQLTAGIAHEIKNPLNFVNNFSDLSIELVEEAREELSALSNQLSEGAEKSPLKGSAEAERRRGVSDEATNHGLILEILDDIEMNLRKIHKHGTRADGIVKSMLQHSRGGSGKMVPTDINTLIKEYTNLAFHGMRAGKDPINVDIELDLDKNVGEVEMITEDFSRV</sequence>
<evidence type="ECO:0000256" key="4">
    <source>
        <dbReference type="SAM" id="Coils"/>
    </source>
</evidence>
<dbReference type="InterPro" id="IPR013783">
    <property type="entry name" value="Ig-like_fold"/>
</dbReference>
<dbReference type="Gene3D" id="2.60.40.10">
    <property type="entry name" value="Immunoglobulins"/>
    <property type="match status" value="1"/>
</dbReference>
<feature type="signal peptide" evidence="7">
    <location>
        <begin position="1"/>
        <end position="25"/>
    </location>
</feature>
<dbReference type="InterPro" id="IPR011110">
    <property type="entry name" value="Reg_prop"/>
</dbReference>
<dbReference type="InterPro" id="IPR015943">
    <property type="entry name" value="WD40/YVTN_repeat-like_dom_sf"/>
</dbReference>
<accession>A0ABS9KJP9</accession>
<dbReference type="InterPro" id="IPR011123">
    <property type="entry name" value="Y_Y_Y"/>
</dbReference>